<proteinExistence type="predicted"/>
<dbReference type="EMBL" id="PDWZ02000012">
    <property type="protein sequence ID" value="KAB2100634.1"/>
    <property type="molecule type" value="Genomic_DNA"/>
</dbReference>
<evidence type="ECO:0000313" key="2">
    <source>
        <dbReference type="Proteomes" id="UP000293547"/>
    </source>
</evidence>
<keyword evidence="2" id="KW-1185">Reference proteome</keyword>
<dbReference type="Proteomes" id="UP000293547">
    <property type="component" value="Unassembled WGS sequence"/>
</dbReference>
<reference evidence="1 2" key="1">
    <citation type="journal article" date="2019" name="bioRxiv">
        <title>Genomics, evolutionary history and diagnostics of the Alternaria alternata species group including apple and Asian pear pathotypes.</title>
        <authorList>
            <person name="Armitage A.D."/>
            <person name="Cockerton H.M."/>
            <person name="Sreenivasaprasad S."/>
            <person name="Woodhall J.W."/>
            <person name="Lane C.R."/>
            <person name="Harrison R.J."/>
            <person name="Clarkson J.P."/>
        </authorList>
    </citation>
    <scope>NUCLEOTIDE SEQUENCE [LARGE SCALE GENOMIC DNA]</scope>
    <source>
        <strain evidence="1 2">FERA 650</strain>
    </source>
</reference>
<evidence type="ECO:0000313" key="1">
    <source>
        <dbReference type="EMBL" id="KAB2100634.1"/>
    </source>
</evidence>
<comment type="caution">
    <text evidence="1">The sequence shown here is derived from an EMBL/GenBank/DDBJ whole genome shotgun (WGS) entry which is preliminary data.</text>
</comment>
<protein>
    <submittedName>
        <fullName evidence="1">Uncharacterized protein</fullName>
    </submittedName>
</protein>
<accession>A0ACB6F853</accession>
<name>A0ACB6F853_9PLEO</name>
<sequence>MRLAIVPAIHLLFTLLFAPNLQHPQKPTTNCPPQRAFAIHSRQFKRGPIQFVNKPTNTMAAISMPIAARAEYALHQLAKRDKNWAQREPGVIVVFVIVFLVAVLVIAMFINKKRQAAKGVA</sequence>
<organism evidence="1 2">
    <name type="scientific">Alternaria gaisen</name>
    <dbReference type="NCBI Taxonomy" id="167740"/>
    <lineage>
        <taxon>Eukaryota</taxon>
        <taxon>Fungi</taxon>
        <taxon>Dikarya</taxon>
        <taxon>Ascomycota</taxon>
        <taxon>Pezizomycotina</taxon>
        <taxon>Dothideomycetes</taxon>
        <taxon>Pleosporomycetidae</taxon>
        <taxon>Pleosporales</taxon>
        <taxon>Pleosporineae</taxon>
        <taxon>Pleosporaceae</taxon>
        <taxon>Alternaria</taxon>
        <taxon>Alternaria sect. Alternaria</taxon>
    </lineage>
</organism>
<gene>
    <name evidence="1" type="ORF">AG0111_0g11112</name>
</gene>